<dbReference type="RefSeq" id="WP_178347461.1">
    <property type="nucleotide sequence ID" value="NZ_JACRTE010000014.1"/>
</dbReference>
<keyword evidence="4" id="KW-1003">Cell membrane</keyword>
<evidence type="ECO:0000256" key="8">
    <source>
        <dbReference type="ARBA" id="ARBA00023010"/>
    </source>
</evidence>
<evidence type="ECO:0000256" key="4">
    <source>
        <dbReference type="ARBA" id="ARBA00022475"/>
    </source>
</evidence>
<gene>
    <name evidence="11" type="primary">yajC</name>
    <name evidence="11" type="ORF">H8706_09505</name>
</gene>
<proteinExistence type="inferred from homology"/>
<dbReference type="PANTHER" id="PTHR33909">
    <property type="entry name" value="SEC TRANSLOCON ACCESSORY COMPLEX SUBUNIT YAJC"/>
    <property type="match status" value="1"/>
</dbReference>
<keyword evidence="8" id="KW-0811">Translocation</keyword>
<sequence length="114" mass="12297">MLFETVFAEPAATAANGAAATGGSLISAFALPVIMLVVLYFIMIRPQRKKDKLVKEMLSQLTVGDKILTIGGIHGKITAIKDDKLIIESGMGADVSHIKIEKWAVKEVIKPYEA</sequence>
<evidence type="ECO:0000256" key="3">
    <source>
        <dbReference type="ARBA" id="ARBA00022448"/>
    </source>
</evidence>
<dbReference type="PRINTS" id="PR01853">
    <property type="entry name" value="YAJCTRNLCASE"/>
</dbReference>
<dbReference type="EMBL" id="JACRTE010000014">
    <property type="protein sequence ID" value="MBC8597101.1"/>
    <property type="molecule type" value="Genomic_DNA"/>
</dbReference>
<dbReference type="AlphaFoldDB" id="A0A926F9B5"/>
<evidence type="ECO:0000256" key="5">
    <source>
        <dbReference type="ARBA" id="ARBA00022692"/>
    </source>
</evidence>
<accession>A0A926F9B5</accession>
<evidence type="ECO:0000256" key="1">
    <source>
        <dbReference type="ARBA" id="ARBA00004162"/>
    </source>
</evidence>
<dbReference type="SMART" id="SM01323">
    <property type="entry name" value="YajC"/>
    <property type="match status" value="1"/>
</dbReference>
<dbReference type="PANTHER" id="PTHR33909:SF1">
    <property type="entry name" value="SEC TRANSLOCON ACCESSORY COMPLEX SUBUNIT YAJC"/>
    <property type="match status" value="1"/>
</dbReference>
<comment type="similarity">
    <text evidence="2">Belongs to the YajC family.</text>
</comment>
<evidence type="ECO:0000256" key="6">
    <source>
        <dbReference type="ARBA" id="ARBA00022927"/>
    </source>
</evidence>
<keyword evidence="6" id="KW-0653">Protein transport</keyword>
<comment type="subcellular location">
    <subcellularLocation>
        <location evidence="1">Cell membrane</location>
        <topology evidence="1">Single-pass membrane protein</topology>
    </subcellularLocation>
</comment>
<dbReference type="Proteomes" id="UP000647416">
    <property type="component" value="Unassembled WGS sequence"/>
</dbReference>
<evidence type="ECO:0000313" key="11">
    <source>
        <dbReference type="EMBL" id="MBC8597101.1"/>
    </source>
</evidence>
<keyword evidence="3" id="KW-0813">Transport</keyword>
<dbReference type="GO" id="GO:0015031">
    <property type="term" value="P:protein transport"/>
    <property type="evidence" value="ECO:0007669"/>
    <property type="project" value="UniProtKB-KW"/>
</dbReference>
<evidence type="ECO:0000256" key="9">
    <source>
        <dbReference type="ARBA" id="ARBA00023136"/>
    </source>
</evidence>
<keyword evidence="9 10" id="KW-0472">Membrane</keyword>
<feature type="transmembrane region" description="Helical" evidence="10">
    <location>
        <begin position="20"/>
        <end position="42"/>
    </location>
</feature>
<evidence type="ECO:0000256" key="2">
    <source>
        <dbReference type="ARBA" id="ARBA00006742"/>
    </source>
</evidence>
<dbReference type="Pfam" id="PF02699">
    <property type="entry name" value="YajC"/>
    <property type="match status" value="1"/>
</dbReference>
<name>A0A926F9B5_9FIRM</name>
<evidence type="ECO:0000256" key="10">
    <source>
        <dbReference type="SAM" id="Phobius"/>
    </source>
</evidence>
<protein>
    <submittedName>
        <fullName evidence="11">Preprotein translocase subunit YajC</fullName>
    </submittedName>
</protein>
<dbReference type="NCBIfam" id="TIGR00739">
    <property type="entry name" value="yajC"/>
    <property type="match status" value="1"/>
</dbReference>
<organism evidence="11 12">
    <name type="scientific">Qingrenia yutianensis</name>
    <dbReference type="NCBI Taxonomy" id="2763676"/>
    <lineage>
        <taxon>Bacteria</taxon>
        <taxon>Bacillati</taxon>
        <taxon>Bacillota</taxon>
        <taxon>Clostridia</taxon>
        <taxon>Eubacteriales</taxon>
        <taxon>Oscillospiraceae</taxon>
        <taxon>Qingrenia</taxon>
    </lineage>
</organism>
<evidence type="ECO:0000256" key="7">
    <source>
        <dbReference type="ARBA" id="ARBA00022989"/>
    </source>
</evidence>
<keyword evidence="7 10" id="KW-1133">Transmembrane helix</keyword>
<reference evidence="11" key="1">
    <citation type="submission" date="2020-08" db="EMBL/GenBank/DDBJ databases">
        <title>Genome public.</title>
        <authorList>
            <person name="Liu C."/>
            <person name="Sun Q."/>
        </authorList>
    </citation>
    <scope>NUCLEOTIDE SEQUENCE</scope>
    <source>
        <strain evidence="11">NSJ-50</strain>
    </source>
</reference>
<dbReference type="GO" id="GO:0005886">
    <property type="term" value="C:plasma membrane"/>
    <property type="evidence" value="ECO:0007669"/>
    <property type="project" value="UniProtKB-SubCell"/>
</dbReference>
<evidence type="ECO:0000313" key="12">
    <source>
        <dbReference type="Proteomes" id="UP000647416"/>
    </source>
</evidence>
<dbReference type="InterPro" id="IPR003849">
    <property type="entry name" value="Preprotein_translocase_YajC"/>
</dbReference>
<keyword evidence="12" id="KW-1185">Reference proteome</keyword>
<keyword evidence="5 10" id="KW-0812">Transmembrane</keyword>
<comment type="caution">
    <text evidence="11">The sequence shown here is derived from an EMBL/GenBank/DDBJ whole genome shotgun (WGS) entry which is preliminary data.</text>
</comment>